<feature type="compositionally biased region" description="Basic and acidic residues" evidence="3">
    <location>
        <begin position="9"/>
        <end position="25"/>
    </location>
</feature>
<dbReference type="InterPro" id="IPR000340">
    <property type="entry name" value="Dual-sp_phosphatase_cat-dom"/>
</dbReference>
<dbReference type="InterPro" id="IPR051029">
    <property type="entry name" value="mRNA_Capping_Enz/RNA_Phosphat"/>
</dbReference>
<dbReference type="PROSITE" id="PS50056">
    <property type="entry name" value="TYR_PHOSPHATASE_2"/>
    <property type="match status" value="1"/>
</dbReference>
<evidence type="ECO:0000259" key="4">
    <source>
        <dbReference type="PROSITE" id="PS50056"/>
    </source>
</evidence>
<dbReference type="Gene3D" id="3.90.190.10">
    <property type="entry name" value="Protein tyrosine phosphatase superfamily"/>
    <property type="match status" value="1"/>
</dbReference>
<protein>
    <recommendedName>
        <fullName evidence="4">Tyrosine specific protein phosphatases domain-containing protein</fullName>
    </recommendedName>
</protein>
<evidence type="ECO:0000313" key="5">
    <source>
        <dbReference type="EMBL" id="MFH4973499.1"/>
    </source>
</evidence>
<dbReference type="AlphaFoldDB" id="A0ABD6E1L8"/>
<dbReference type="PANTHER" id="PTHR10367:SF9">
    <property type="entry name" value="DUAL-SPECIFICITY PHOSPHATASE 11 (RNA_RNP COMPLEX 1-INTERACTING)"/>
    <property type="match status" value="1"/>
</dbReference>
<dbReference type="PROSITE" id="PS00383">
    <property type="entry name" value="TYR_PHOSPHATASE_1"/>
    <property type="match status" value="1"/>
</dbReference>
<gene>
    <name evidence="5" type="ORF">AB6A40_000208</name>
</gene>
<dbReference type="GO" id="GO:0004721">
    <property type="term" value="F:phosphoprotein phosphatase activity"/>
    <property type="evidence" value="ECO:0007669"/>
    <property type="project" value="UniProtKB-KW"/>
</dbReference>
<keyword evidence="2" id="KW-0904">Protein phosphatase</keyword>
<proteinExistence type="predicted"/>
<dbReference type="InterPro" id="IPR029021">
    <property type="entry name" value="Prot-tyrosine_phosphatase-like"/>
</dbReference>
<dbReference type="InterPro" id="IPR000387">
    <property type="entry name" value="Tyr_Pase_dom"/>
</dbReference>
<dbReference type="SMART" id="SM00195">
    <property type="entry name" value="DSPc"/>
    <property type="match status" value="1"/>
</dbReference>
<accession>A0ABD6E1L8</accession>
<comment type="caution">
    <text evidence="5">The sequence shown here is derived from an EMBL/GenBank/DDBJ whole genome shotgun (WGS) entry which is preliminary data.</text>
</comment>
<keyword evidence="6" id="KW-1185">Reference proteome</keyword>
<evidence type="ECO:0000313" key="6">
    <source>
        <dbReference type="Proteomes" id="UP001608902"/>
    </source>
</evidence>
<feature type="domain" description="Tyrosine specific protein phosphatases" evidence="4">
    <location>
        <begin position="158"/>
        <end position="227"/>
    </location>
</feature>
<keyword evidence="1" id="KW-0378">Hydrolase</keyword>
<evidence type="ECO:0000256" key="2">
    <source>
        <dbReference type="ARBA" id="ARBA00022912"/>
    </source>
</evidence>
<dbReference type="SUPFAM" id="SSF52799">
    <property type="entry name" value="(Phosphotyrosine protein) phosphatases II"/>
    <property type="match status" value="1"/>
</dbReference>
<dbReference type="PANTHER" id="PTHR10367">
    <property type="entry name" value="MRNA-CAPPING ENZYME"/>
    <property type="match status" value="1"/>
</dbReference>
<evidence type="ECO:0000256" key="1">
    <source>
        <dbReference type="ARBA" id="ARBA00022801"/>
    </source>
</evidence>
<dbReference type="EMBL" id="JBGFUD010000052">
    <property type="protein sequence ID" value="MFH4973499.1"/>
    <property type="molecule type" value="Genomic_DNA"/>
</dbReference>
<name>A0ABD6E1L8_9BILA</name>
<dbReference type="Proteomes" id="UP001608902">
    <property type="component" value="Unassembled WGS sequence"/>
</dbReference>
<dbReference type="InterPro" id="IPR016130">
    <property type="entry name" value="Tyr_Pase_AS"/>
</dbReference>
<dbReference type="Pfam" id="PF00782">
    <property type="entry name" value="DSPc"/>
    <property type="match status" value="1"/>
</dbReference>
<evidence type="ECO:0000256" key="3">
    <source>
        <dbReference type="SAM" id="MobiDB-lite"/>
    </source>
</evidence>
<sequence length="295" mass="33959">MDMVSRNEQNSKKESPNGSRPDRKIQKTRSSESGSNHDNRSRHRHLKRQQGSAKLPKRWLIYRPIGKAMLGTRFFAFKTPLRSTFYENNGYGFKTEDIFEVKTLLRYVGEVGRSIGLIVDLTATDRYYDSKEWTDAGVEYVKISCFGHTAHRQVECAERFYTAVTDFLQRNADNSKLVGVHCTHGINRTGYLICKYLVEVDGWDPKTAIKYFEYCRGYEIEREEYVNSLILETEPSSRSLLSVKYADKVTDPVFPNQSVIVQERSESNEESCEFISLEPKGSANSVLNKDRVSLK</sequence>
<organism evidence="5 6">
    <name type="scientific">Gnathostoma spinigerum</name>
    <dbReference type="NCBI Taxonomy" id="75299"/>
    <lineage>
        <taxon>Eukaryota</taxon>
        <taxon>Metazoa</taxon>
        <taxon>Ecdysozoa</taxon>
        <taxon>Nematoda</taxon>
        <taxon>Chromadorea</taxon>
        <taxon>Rhabditida</taxon>
        <taxon>Spirurina</taxon>
        <taxon>Gnathostomatomorpha</taxon>
        <taxon>Gnathostomatoidea</taxon>
        <taxon>Gnathostomatidae</taxon>
        <taxon>Gnathostoma</taxon>
    </lineage>
</organism>
<reference evidence="5 6" key="1">
    <citation type="submission" date="2024-08" db="EMBL/GenBank/DDBJ databases">
        <title>Gnathostoma spinigerum genome.</title>
        <authorList>
            <person name="Gonzalez-Bertolin B."/>
            <person name="Monzon S."/>
            <person name="Zaballos A."/>
            <person name="Jimenez P."/>
            <person name="Dekumyoy P."/>
            <person name="Varona S."/>
            <person name="Cuesta I."/>
            <person name="Sumanam S."/>
            <person name="Adisakwattana P."/>
            <person name="Gasser R.B."/>
            <person name="Hernandez-Gonzalez A."/>
            <person name="Young N.D."/>
            <person name="Perteguer M.J."/>
        </authorList>
    </citation>
    <scope>NUCLEOTIDE SEQUENCE [LARGE SCALE GENOMIC DNA]</scope>
    <source>
        <strain evidence="5">AL3</strain>
        <tissue evidence="5">Liver</tissue>
    </source>
</reference>
<dbReference type="InterPro" id="IPR020422">
    <property type="entry name" value="TYR_PHOSPHATASE_DUAL_dom"/>
</dbReference>
<feature type="region of interest" description="Disordered" evidence="3">
    <location>
        <begin position="1"/>
        <end position="52"/>
    </location>
</feature>